<accession>A0A7L2C6L4</accession>
<evidence type="ECO:0000313" key="11">
    <source>
        <dbReference type="EMBL" id="NXQ31804.1"/>
    </source>
</evidence>
<sequence length="242" mass="27153">VLPLTMAPNAFDDRYRRCHFRMARALPALNRSEFVLHSDYAVAWGRAAAAWHGLARRDAPLLPPEQAIALMAYTMEEGLYLQFNAAVRAGGRSRRHYLRAFRFKVLHFLLTEALSELRAAPGHPRCLQVFRGVDGIRFTCAPGQIVRFGQFASASLLRSVSSFYGNSTSFEVLTCHGASIRHFSHYPEEEEVLIPPFETFQVTNVTRRGNDTQIRLRSHGAHSNYNCAWLRGGHTCGGCGDT</sequence>
<keyword evidence="6 10" id="KW-0521">NADP</keyword>
<protein>
    <recommendedName>
        <fullName evidence="10">NAD(P)(+)--arginine ADP-ribosyltransferase</fullName>
        <ecNumber evidence="10">2.4.2.31</ecNumber>
    </recommendedName>
    <alternativeName>
        <fullName evidence="10">Mono(ADP-ribosyl)transferase</fullName>
    </alternativeName>
</protein>
<dbReference type="GO" id="GO:0005615">
    <property type="term" value="C:extracellular space"/>
    <property type="evidence" value="ECO:0007669"/>
    <property type="project" value="UniProtKB-ARBA"/>
</dbReference>
<evidence type="ECO:0000256" key="5">
    <source>
        <dbReference type="ARBA" id="ARBA00022729"/>
    </source>
</evidence>
<dbReference type="GO" id="GO:0003950">
    <property type="term" value="F:NAD+ poly-ADP-ribosyltransferase activity"/>
    <property type="evidence" value="ECO:0007669"/>
    <property type="project" value="UniProtKB-ARBA"/>
</dbReference>
<evidence type="ECO:0000256" key="4">
    <source>
        <dbReference type="ARBA" id="ARBA00022695"/>
    </source>
</evidence>
<keyword evidence="7 10" id="KW-0520">NAD</keyword>
<evidence type="ECO:0000256" key="7">
    <source>
        <dbReference type="ARBA" id="ARBA00023027"/>
    </source>
</evidence>
<evidence type="ECO:0000256" key="3">
    <source>
        <dbReference type="ARBA" id="ARBA00022679"/>
    </source>
</evidence>
<gene>
    <name evidence="11" type="primary">Nrt2_1</name>
    <name evidence="11" type="ORF">ALACHE_R00896</name>
</gene>
<feature type="non-terminal residue" evidence="11">
    <location>
        <position position="1"/>
    </location>
</feature>
<organism evidence="11 12">
    <name type="scientific">Alaudala cheleensis</name>
    <name type="common">Asian short-toed lark</name>
    <dbReference type="NCBI Taxonomy" id="670337"/>
    <lineage>
        <taxon>Eukaryota</taxon>
        <taxon>Metazoa</taxon>
        <taxon>Chordata</taxon>
        <taxon>Craniata</taxon>
        <taxon>Vertebrata</taxon>
        <taxon>Euteleostomi</taxon>
        <taxon>Archelosauria</taxon>
        <taxon>Archosauria</taxon>
        <taxon>Dinosauria</taxon>
        <taxon>Saurischia</taxon>
        <taxon>Theropoda</taxon>
        <taxon>Coelurosauria</taxon>
        <taxon>Aves</taxon>
        <taxon>Neognathae</taxon>
        <taxon>Neoaves</taxon>
        <taxon>Telluraves</taxon>
        <taxon>Australaves</taxon>
        <taxon>Passeriformes</taxon>
        <taxon>Sylvioidea</taxon>
        <taxon>Alaudidae</taxon>
        <taxon>Alaudala</taxon>
    </lineage>
</organism>
<evidence type="ECO:0000313" key="12">
    <source>
        <dbReference type="Proteomes" id="UP000571582"/>
    </source>
</evidence>
<dbReference type="InterPro" id="IPR000768">
    <property type="entry name" value="ART"/>
</dbReference>
<evidence type="ECO:0000256" key="9">
    <source>
        <dbReference type="ARBA" id="ARBA00047597"/>
    </source>
</evidence>
<comment type="caution">
    <text evidence="11">The sequence shown here is derived from an EMBL/GenBank/DDBJ whole genome shotgun (WGS) entry which is preliminary data.</text>
</comment>
<dbReference type="PANTHER" id="PTHR10339">
    <property type="entry name" value="ADP-RIBOSYLTRANSFERASE"/>
    <property type="match status" value="1"/>
</dbReference>
<dbReference type="GO" id="GO:0016779">
    <property type="term" value="F:nucleotidyltransferase activity"/>
    <property type="evidence" value="ECO:0007669"/>
    <property type="project" value="UniProtKB-KW"/>
</dbReference>
<evidence type="ECO:0000256" key="8">
    <source>
        <dbReference type="ARBA" id="ARBA00023157"/>
    </source>
</evidence>
<dbReference type="GO" id="GO:0044194">
    <property type="term" value="C:cytolytic granule"/>
    <property type="evidence" value="ECO:0007669"/>
    <property type="project" value="UniProtKB-ARBA"/>
</dbReference>
<dbReference type="SUPFAM" id="SSF56399">
    <property type="entry name" value="ADP-ribosylation"/>
    <property type="match status" value="1"/>
</dbReference>
<dbReference type="PRINTS" id="PR00970">
    <property type="entry name" value="RIBTRNSFRASE"/>
</dbReference>
<keyword evidence="8" id="KW-1015">Disulfide bond</keyword>
<evidence type="ECO:0000256" key="2">
    <source>
        <dbReference type="ARBA" id="ARBA00022676"/>
    </source>
</evidence>
<reference evidence="11 12" key="1">
    <citation type="submission" date="2019-09" db="EMBL/GenBank/DDBJ databases">
        <title>Bird 10,000 Genomes (B10K) Project - Family phase.</title>
        <authorList>
            <person name="Zhang G."/>
        </authorList>
    </citation>
    <scope>NUCLEOTIDE SEQUENCE [LARGE SCALE GENOMIC DNA]</scope>
    <source>
        <strain evidence="11">B10K-DU-001-15</strain>
        <tissue evidence="11">Muscle</tissue>
    </source>
</reference>
<comment type="catalytic activity">
    <reaction evidence="9 10">
        <text>L-arginyl-[protein] + NAD(+) = N(omega)-(ADP-D-ribosyl)-L-arginyl-[protein] + nicotinamide + H(+)</text>
        <dbReference type="Rhea" id="RHEA:19149"/>
        <dbReference type="Rhea" id="RHEA-COMP:10532"/>
        <dbReference type="Rhea" id="RHEA-COMP:15087"/>
        <dbReference type="ChEBI" id="CHEBI:15378"/>
        <dbReference type="ChEBI" id="CHEBI:17154"/>
        <dbReference type="ChEBI" id="CHEBI:29965"/>
        <dbReference type="ChEBI" id="CHEBI:57540"/>
        <dbReference type="ChEBI" id="CHEBI:142554"/>
        <dbReference type="EC" id="2.4.2.31"/>
    </reaction>
</comment>
<proteinExistence type="inferred from homology"/>
<dbReference type="Pfam" id="PF01129">
    <property type="entry name" value="ART"/>
    <property type="match status" value="1"/>
</dbReference>
<evidence type="ECO:0000256" key="1">
    <source>
        <dbReference type="ARBA" id="ARBA00009558"/>
    </source>
</evidence>
<keyword evidence="2 10" id="KW-0328">Glycosyltransferase</keyword>
<evidence type="ECO:0000256" key="6">
    <source>
        <dbReference type="ARBA" id="ARBA00022857"/>
    </source>
</evidence>
<dbReference type="Gene3D" id="3.90.176.10">
    <property type="entry name" value="Toxin ADP-ribosyltransferase, Chain A, domain 1"/>
    <property type="match status" value="1"/>
</dbReference>
<dbReference type="EC" id="2.4.2.31" evidence="10"/>
<evidence type="ECO:0000256" key="10">
    <source>
        <dbReference type="RuleBase" id="RU361228"/>
    </source>
</evidence>
<feature type="non-terminal residue" evidence="11">
    <location>
        <position position="242"/>
    </location>
</feature>
<keyword evidence="3 10" id="KW-0808">Transferase</keyword>
<dbReference type="EMBL" id="VWYE01018671">
    <property type="protein sequence ID" value="NXQ31804.1"/>
    <property type="molecule type" value="Genomic_DNA"/>
</dbReference>
<keyword evidence="12" id="KW-1185">Reference proteome</keyword>
<dbReference type="GO" id="GO:0106274">
    <property type="term" value="F:NAD+-protein-arginine ADP-ribosyltransferase activity"/>
    <property type="evidence" value="ECO:0007669"/>
    <property type="project" value="UniProtKB-EC"/>
</dbReference>
<dbReference type="PANTHER" id="PTHR10339:SF19">
    <property type="entry name" value="GPI-LINKED NAD(P)(+)--ARGININE ADP-RIBOSYLTRANSFERASE 1"/>
    <property type="match status" value="1"/>
</dbReference>
<name>A0A7L2C6L4_9PASS</name>
<dbReference type="PROSITE" id="PS51996">
    <property type="entry name" value="TR_MART"/>
    <property type="match status" value="1"/>
</dbReference>
<comment type="similarity">
    <text evidence="1 10">Belongs to the Arg-specific ADP-ribosyltransferase family.</text>
</comment>
<dbReference type="PROSITE" id="PS01291">
    <property type="entry name" value="ART"/>
    <property type="match status" value="1"/>
</dbReference>
<dbReference type="GO" id="GO:0046677">
    <property type="term" value="P:response to antibiotic"/>
    <property type="evidence" value="ECO:0007669"/>
    <property type="project" value="UniProtKB-ARBA"/>
</dbReference>
<keyword evidence="5" id="KW-0732">Signal</keyword>
<keyword evidence="4" id="KW-0548">Nucleotidyltransferase</keyword>
<dbReference type="Proteomes" id="UP000571582">
    <property type="component" value="Unassembled WGS sequence"/>
</dbReference>
<dbReference type="InterPro" id="IPR050999">
    <property type="entry name" value="ADP-ribosyltransferase_ARG"/>
</dbReference>
<dbReference type="AlphaFoldDB" id="A0A7L2C6L4"/>
<dbReference type="FunFam" id="3.90.176.10:FF:000001">
    <property type="entry name" value="NAD(P)(+)--arginine ADP-ribosyltransferase"/>
    <property type="match status" value="1"/>
</dbReference>